<dbReference type="FunFam" id="2.30.22.10:FF:000001">
    <property type="entry name" value="Protein GrpE"/>
    <property type="match status" value="1"/>
</dbReference>
<evidence type="ECO:0000256" key="7">
    <source>
        <dbReference type="ARBA" id="ARBA00053401"/>
    </source>
</evidence>
<dbReference type="Pfam" id="PF01025">
    <property type="entry name" value="GrpE"/>
    <property type="match status" value="1"/>
</dbReference>
<dbReference type="GO" id="GO:0051082">
    <property type="term" value="F:unfolded protein binding"/>
    <property type="evidence" value="ECO:0007669"/>
    <property type="project" value="TreeGrafter"/>
</dbReference>
<feature type="compositionally biased region" description="Acidic residues" evidence="13">
    <location>
        <begin position="18"/>
        <end position="38"/>
    </location>
</feature>
<evidence type="ECO:0000313" key="15">
    <source>
        <dbReference type="Proteomes" id="UP000196027"/>
    </source>
</evidence>
<sequence length="204" mass="22321">MSAEEKNVNESEQALQDEALETVEQADADVVESTDAPEEAASADAQVAVMTEELSKLKEQVLRSEAEMENVRRRAELDVEKAHKFALEKFTKELLPIADSLEKAIESIQGDDAVLVSAREGVEMTLNLMMSALGKFKVEQLDPVGEPFDPQYHEAMSMVSAPHAEPNSVIAVVQKGYTLHGRLVRPAMVMVAKAEAGNQIDEKA</sequence>
<dbReference type="InterPro" id="IPR000740">
    <property type="entry name" value="GrpE"/>
</dbReference>
<comment type="similarity">
    <text evidence="2 10 12">Belongs to the GrpE family.</text>
</comment>
<keyword evidence="5 10" id="KW-0346">Stress response</keyword>
<feature type="region of interest" description="Disordered" evidence="13">
    <location>
        <begin position="1"/>
        <end position="45"/>
    </location>
</feature>
<dbReference type="NCBIfam" id="NF010748">
    <property type="entry name" value="PRK14150.1"/>
    <property type="match status" value="1"/>
</dbReference>
<dbReference type="GO" id="GO:0005829">
    <property type="term" value="C:cytosol"/>
    <property type="evidence" value="ECO:0007669"/>
    <property type="project" value="TreeGrafter"/>
</dbReference>
<dbReference type="SUPFAM" id="SSF58014">
    <property type="entry name" value="Coiled-coil domain of nucleotide exchange factor GrpE"/>
    <property type="match status" value="1"/>
</dbReference>
<accession>A0A1Y0I5R7</accession>
<evidence type="ECO:0000256" key="6">
    <source>
        <dbReference type="ARBA" id="ARBA00023186"/>
    </source>
</evidence>
<evidence type="ECO:0000256" key="2">
    <source>
        <dbReference type="ARBA" id="ARBA00009054"/>
    </source>
</evidence>
<evidence type="ECO:0000256" key="12">
    <source>
        <dbReference type="RuleBase" id="RU004478"/>
    </source>
</evidence>
<evidence type="ECO:0000256" key="13">
    <source>
        <dbReference type="SAM" id="MobiDB-lite"/>
    </source>
</evidence>
<dbReference type="Gene3D" id="3.90.20.20">
    <property type="match status" value="1"/>
</dbReference>
<dbReference type="InterPro" id="IPR009012">
    <property type="entry name" value="GrpE_head"/>
</dbReference>
<comment type="subunit">
    <text evidence="3 10">Homodimer.</text>
</comment>
<dbReference type="AlphaFoldDB" id="A0A1Y0I5R7"/>
<protein>
    <recommendedName>
        <fullName evidence="8 10">Protein GrpE</fullName>
    </recommendedName>
    <alternativeName>
        <fullName evidence="9 10">HSP-70 cofactor</fullName>
    </alternativeName>
</protein>
<evidence type="ECO:0000256" key="3">
    <source>
        <dbReference type="ARBA" id="ARBA00011738"/>
    </source>
</evidence>
<comment type="subcellular location">
    <subcellularLocation>
        <location evidence="1 10">Cytoplasm</location>
    </subcellularLocation>
</comment>
<name>A0A1Y0I5R7_9GAMM</name>
<keyword evidence="4 10" id="KW-0963">Cytoplasm</keyword>
<dbReference type="InterPro" id="IPR013805">
    <property type="entry name" value="GrpE_CC"/>
</dbReference>
<dbReference type="GO" id="GO:0051087">
    <property type="term" value="F:protein-folding chaperone binding"/>
    <property type="evidence" value="ECO:0007669"/>
    <property type="project" value="InterPro"/>
</dbReference>
<evidence type="ECO:0000256" key="1">
    <source>
        <dbReference type="ARBA" id="ARBA00004496"/>
    </source>
</evidence>
<dbReference type="NCBIfam" id="NF010737">
    <property type="entry name" value="PRK14139.1"/>
    <property type="match status" value="1"/>
</dbReference>
<evidence type="ECO:0000256" key="4">
    <source>
        <dbReference type="ARBA" id="ARBA00022490"/>
    </source>
</evidence>
<dbReference type="SUPFAM" id="SSF51064">
    <property type="entry name" value="Head domain of nucleotide exchange factor GrpE"/>
    <property type="match status" value="1"/>
</dbReference>
<organism evidence="14 15">
    <name type="scientific">Oleiphilus messinensis</name>
    <dbReference type="NCBI Taxonomy" id="141451"/>
    <lineage>
        <taxon>Bacteria</taxon>
        <taxon>Pseudomonadati</taxon>
        <taxon>Pseudomonadota</taxon>
        <taxon>Gammaproteobacteria</taxon>
        <taxon>Oceanospirillales</taxon>
        <taxon>Oleiphilaceae</taxon>
        <taxon>Oleiphilus</taxon>
    </lineage>
</organism>
<comment type="function">
    <text evidence="7 10 11">Participates actively in the response to hyperosmotic and heat shock by preventing the aggregation of stress-denatured proteins, in association with DnaK and GrpE. It is the nucleotide exchange factor for DnaK and may function as a thermosensor. Unfolded proteins bind initially to DnaJ; upon interaction with the DnaJ-bound protein, DnaK hydrolyzes its bound ATP, resulting in the formation of a stable complex. GrpE releases ADP from DnaK; ATP binding to DnaK triggers the release of the substrate protein, thus completing the reaction cycle. Several rounds of ATP-dependent interactions between DnaJ, DnaK and GrpE are required for fully efficient folding.</text>
</comment>
<evidence type="ECO:0000256" key="8">
    <source>
        <dbReference type="ARBA" id="ARBA00072274"/>
    </source>
</evidence>
<evidence type="ECO:0000313" key="14">
    <source>
        <dbReference type="EMBL" id="ARU55559.1"/>
    </source>
</evidence>
<evidence type="ECO:0000256" key="5">
    <source>
        <dbReference type="ARBA" id="ARBA00023016"/>
    </source>
</evidence>
<dbReference type="HAMAP" id="MF_01151">
    <property type="entry name" value="GrpE"/>
    <property type="match status" value="1"/>
</dbReference>
<dbReference type="PANTHER" id="PTHR21237:SF23">
    <property type="entry name" value="GRPE PROTEIN HOMOLOG, MITOCHONDRIAL"/>
    <property type="match status" value="1"/>
</dbReference>
<dbReference type="NCBIfam" id="NF010738">
    <property type="entry name" value="PRK14140.1"/>
    <property type="match status" value="1"/>
</dbReference>
<dbReference type="Gene3D" id="2.30.22.10">
    <property type="entry name" value="Head domain of nucleotide exchange factor GrpE"/>
    <property type="match status" value="1"/>
</dbReference>
<dbReference type="EMBL" id="CP021425">
    <property type="protein sequence ID" value="ARU55559.1"/>
    <property type="molecule type" value="Genomic_DNA"/>
</dbReference>
<keyword evidence="15" id="KW-1185">Reference proteome</keyword>
<dbReference type="GO" id="GO:0006457">
    <property type="term" value="P:protein folding"/>
    <property type="evidence" value="ECO:0007669"/>
    <property type="project" value="InterPro"/>
</dbReference>
<dbReference type="PANTHER" id="PTHR21237">
    <property type="entry name" value="GRPE PROTEIN"/>
    <property type="match status" value="1"/>
</dbReference>
<dbReference type="PROSITE" id="PS01071">
    <property type="entry name" value="GRPE"/>
    <property type="match status" value="1"/>
</dbReference>
<proteinExistence type="inferred from homology"/>
<dbReference type="Proteomes" id="UP000196027">
    <property type="component" value="Chromosome"/>
</dbReference>
<dbReference type="GO" id="GO:0042803">
    <property type="term" value="F:protein homodimerization activity"/>
    <property type="evidence" value="ECO:0007669"/>
    <property type="project" value="InterPro"/>
</dbReference>
<evidence type="ECO:0000256" key="11">
    <source>
        <dbReference type="RuleBase" id="RU000639"/>
    </source>
</evidence>
<dbReference type="RefSeq" id="WP_087460649.1">
    <property type="nucleotide sequence ID" value="NZ_CP021425.1"/>
</dbReference>
<dbReference type="GO" id="GO:0000774">
    <property type="term" value="F:adenyl-nucleotide exchange factor activity"/>
    <property type="evidence" value="ECO:0007669"/>
    <property type="project" value="InterPro"/>
</dbReference>
<dbReference type="CDD" id="cd00446">
    <property type="entry name" value="GrpE"/>
    <property type="match status" value="1"/>
</dbReference>
<evidence type="ECO:0000256" key="10">
    <source>
        <dbReference type="HAMAP-Rule" id="MF_01151"/>
    </source>
</evidence>
<gene>
    <name evidence="10 14" type="primary">grpE</name>
    <name evidence="14" type="ORF">OLMES_1483</name>
</gene>
<dbReference type="KEGG" id="ome:OLMES_1483"/>
<dbReference type="OrthoDB" id="9789811at2"/>
<dbReference type="PRINTS" id="PR00773">
    <property type="entry name" value="GRPEPROTEIN"/>
</dbReference>
<keyword evidence="6 10" id="KW-0143">Chaperone</keyword>
<evidence type="ECO:0000256" key="9">
    <source>
        <dbReference type="ARBA" id="ARBA00076414"/>
    </source>
</evidence>
<reference evidence="14 15" key="1">
    <citation type="submission" date="2017-05" db="EMBL/GenBank/DDBJ databases">
        <title>Genomic insights into alkan degradation activity of Oleiphilus messinensis.</title>
        <authorList>
            <person name="Kozyavkin S.A."/>
            <person name="Slesarev A.I."/>
            <person name="Golyshin P.N."/>
            <person name="Korzhenkov A."/>
            <person name="Golyshina O.N."/>
            <person name="Toshchakov S.V."/>
        </authorList>
    </citation>
    <scope>NUCLEOTIDE SEQUENCE [LARGE SCALE GENOMIC DNA]</scope>
    <source>
        <strain evidence="14 15">ME102</strain>
    </source>
</reference>